<reference evidence="1" key="2">
    <citation type="journal article" date="2015" name="Fish Shellfish Immunol.">
        <title>Early steps in the European eel (Anguilla anguilla)-Vibrio vulnificus interaction in the gills: Role of the RtxA13 toxin.</title>
        <authorList>
            <person name="Callol A."/>
            <person name="Pajuelo D."/>
            <person name="Ebbesson L."/>
            <person name="Teles M."/>
            <person name="MacKenzie S."/>
            <person name="Amaro C."/>
        </authorList>
    </citation>
    <scope>NUCLEOTIDE SEQUENCE</scope>
</reference>
<sequence length="37" mass="4334">MCLCLLSVKSFVKSLLFHFFKFIFVVLQPTLQNSILE</sequence>
<protein>
    <submittedName>
        <fullName evidence="1">Uncharacterized protein</fullName>
    </submittedName>
</protein>
<organism evidence="1">
    <name type="scientific">Anguilla anguilla</name>
    <name type="common">European freshwater eel</name>
    <name type="synonym">Muraena anguilla</name>
    <dbReference type="NCBI Taxonomy" id="7936"/>
    <lineage>
        <taxon>Eukaryota</taxon>
        <taxon>Metazoa</taxon>
        <taxon>Chordata</taxon>
        <taxon>Craniata</taxon>
        <taxon>Vertebrata</taxon>
        <taxon>Euteleostomi</taxon>
        <taxon>Actinopterygii</taxon>
        <taxon>Neopterygii</taxon>
        <taxon>Teleostei</taxon>
        <taxon>Anguilliformes</taxon>
        <taxon>Anguillidae</taxon>
        <taxon>Anguilla</taxon>
    </lineage>
</organism>
<evidence type="ECO:0000313" key="1">
    <source>
        <dbReference type="EMBL" id="JAH40085.1"/>
    </source>
</evidence>
<name>A0A0E9SHD1_ANGAN</name>
<dbReference type="AlphaFoldDB" id="A0A0E9SHD1"/>
<proteinExistence type="predicted"/>
<dbReference type="EMBL" id="GBXM01068492">
    <property type="protein sequence ID" value="JAH40085.1"/>
    <property type="molecule type" value="Transcribed_RNA"/>
</dbReference>
<accession>A0A0E9SHD1</accession>
<reference evidence="1" key="1">
    <citation type="submission" date="2014-11" db="EMBL/GenBank/DDBJ databases">
        <authorList>
            <person name="Amaro Gonzalez C."/>
        </authorList>
    </citation>
    <scope>NUCLEOTIDE SEQUENCE</scope>
</reference>